<keyword evidence="2" id="KW-1185">Reference proteome</keyword>
<dbReference type="EMBL" id="OBQK01000004">
    <property type="protein sequence ID" value="SOC55127.1"/>
    <property type="molecule type" value="Genomic_DNA"/>
</dbReference>
<organism evidence="1 2">
    <name type="scientific">Ornithinimicrobium cerasi</name>
    <dbReference type="NCBI Taxonomy" id="2248773"/>
    <lineage>
        <taxon>Bacteria</taxon>
        <taxon>Bacillati</taxon>
        <taxon>Actinomycetota</taxon>
        <taxon>Actinomycetes</taxon>
        <taxon>Micrococcales</taxon>
        <taxon>Ornithinimicrobiaceae</taxon>
        <taxon>Ornithinimicrobium</taxon>
    </lineage>
</organism>
<protein>
    <recommendedName>
        <fullName evidence="3">Excreted virulence factor EspC, type VII ESX diderm</fullName>
    </recommendedName>
</protein>
<dbReference type="Proteomes" id="UP000219688">
    <property type="component" value="Unassembled WGS sequence"/>
</dbReference>
<evidence type="ECO:0000313" key="1">
    <source>
        <dbReference type="EMBL" id="SOC55127.1"/>
    </source>
</evidence>
<name>A0A285VMK8_9MICO</name>
<gene>
    <name evidence="1" type="ORF">SAMN05421879_104184</name>
</gene>
<evidence type="ECO:0000313" key="2">
    <source>
        <dbReference type="Proteomes" id="UP000219688"/>
    </source>
</evidence>
<dbReference type="RefSeq" id="WP_097187816.1">
    <property type="nucleotide sequence ID" value="NZ_OBQK01000004.1"/>
</dbReference>
<evidence type="ECO:0008006" key="3">
    <source>
        <dbReference type="Google" id="ProtNLM"/>
    </source>
</evidence>
<reference evidence="2" key="1">
    <citation type="submission" date="2017-08" db="EMBL/GenBank/DDBJ databases">
        <authorList>
            <person name="Varghese N."/>
            <person name="Submissions S."/>
        </authorList>
    </citation>
    <scope>NUCLEOTIDE SEQUENCE [LARGE SCALE GENOMIC DNA]</scope>
    <source>
        <strain evidence="2">USBA17B2</strain>
    </source>
</reference>
<sequence length="107" mass="10505">MGYAVQVGPEALTADASRLARVAETVDGVADRLAGGFGVAAAAAGGAELSTALESAGRTAAGALHEAAALVADLGLATAAAATDYRLLEQALTRRWAGPRDDAGGVR</sequence>
<dbReference type="AlphaFoldDB" id="A0A285VMK8"/>
<accession>A0A285VMK8</accession>
<proteinExistence type="predicted"/>